<dbReference type="PROSITE" id="PS51257">
    <property type="entry name" value="PROKAR_LIPOPROTEIN"/>
    <property type="match status" value="1"/>
</dbReference>
<name>A0A1I1S4M8_9FLAO</name>
<proteinExistence type="predicted"/>
<keyword evidence="2" id="KW-1185">Reference proteome</keyword>
<reference evidence="2" key="1">
    <citation type="submission" date="2016-10" db="EMBL/GenBank/DDBJ databases">
        <authorList>
            <person name="Varghese N."/>
            <person name="Submissions S."/>
        </authorList>
    </citation>
    <scope>NUCLEOTIDE SEQUENCE [LARGE SCALE GENOMIC DNA]</scope>
    <source>
        <strain evidence="2">DSM 25730</strain>
    </source>
</reference>
<dbReference type="Proteomes" id="UP000199439">
    <property type="component" value="Unassembled WGS sequence"/>
</dbReference>
<gene>
    <name evidence="1" type="ORF">SAMN04487987_11313</name>
</gene>
<dbReference type="AlphaFoldDB" id="A0A1I1S4M8"/>
<organism evidence="1 2">
    <name type="scientific">Algibacter pectinivorans</name>
    <dbReference type="NCBI Taxonomy" id="870482"/>
    <lineage>
        <taxon>Bacteria</taxon>
        <taxon>Pseudomonadati</taxon>
        <taxon>Bacteroidota</taxon>
        <taxon>Flavobacteriia</taxon>
        <taxon>Flavobacteriales</taxon>
        <taxon>Flavobacteriaceae</taxon>
        <taxon>Algibacter</taxon>
    </lineage>
</organism>
<dbReference type="RefSeq" id="WP_092853807.1">
    <property type="nucleotide sequence ID" value="NZ_FOMI01000013.1"/>
</dbReference>
<evidence type="ECO:0000313" key="1">
    <source>
        <dbReference type="EMBL" id="SFD41485.1"/>
    </source>
</evidence>
<sequence length="113" mass="13136">MIRKNKNLKKKTIIFINVFFALFFLISCEKDGDVFLRVENLRTYEIVNLKIGSLDYGNIRPNETTDYQQIDTGTFNSSYEMNGRELAGEIKTWGMGNLKLQIQNNGELKFIDE</sequence>
<protein>
    <submittedName>
        <fullName evidence="1">Uncharacterized protein</fullName>
    </submittedName>
</protein>
<accession>A0A1I1S4M8</accession>
<dbReference type="EMBL" id="FOMI01000013">
    <property type="protein sequence ID" value="SFD41485.1"/>
    <property type="molecule type" value="Genomic_DNA"/>
</dbReference>
<evidence type="ECO:0000313" key="2">
    <source>
        <dbReference type="Proteomes" id="UP000199439"/>
    </source>
</evidence>
<dbReference type="OrthoDB" id="1425764at2"/>